<evidence type="ECO:0000313" key="2">
    <source>
        <dbReference type="EMBL" id="EJW70852.1"/>
    </source>
</evidence>
<gene>
    <name evidence="2" type="ORF">WUBG_18241</name>
</gene>
<organism evidence="2 3">
    <name type="scientific">Wuchereria bancrofti</name>
    <dbReference type="NCBI Taxonomy" id="6293"/>
    <lineage>
        <taxon>Eukaryota</taxon>
        <taxon>Metazoa</taxon>
        <taxon>Ecdysozoa</taxon>
        <taxon>Nematoda</taxon>
        <taxon>Chromadorea</taxon>
        <taxon>Rhabditida</taxon>
        <taxon>Spirurina</taxon>
        <taxon>Spiruromorpha</taxon>
        <taxon>Filarioidea</taxon>
        <taxon>Onchocercidae</taxon>
        <taxon>Wuchereria</taxon>
    </lineage>
</organism>
<dbReference type="AlphaFoldDB" id="J9E1P3"/>
<accession>J9E1P3</accession>
<feature type="non-terminal residue" evidence="2">
    <location>
        <position position="57"/>
    </location>
</feature>
<feature type="compositionally biased region" description="Polar residues" evidence="1">
    <location>
        <begin position="1"/>
        <end position="12"/>
    </location>
</feature>
<evidence type="ECO:0000313" key="3">
    <source>
        <dbReference type="Proteomes" id="UP000004810"/>
    </source>
</evidence>
<dbReference type="EMBL" id="ADBV01020344">
    <property type="protein sequence ID" value="EJW70852.1"/>
    <property type="molecule type" value="Genomic_DNA"/>
</dbReference>
<evidence type="ECO:0000256" key="1">
    <source>
        <dbReference type="SAM" id="MobiDB-lite"/>
    </source>
</evidence>
<dbReference type="Proteomes" id="UP000004810">
    <property type="component" value="Unassembled WGS sequence"/>
</dbReference>
<comment type="caution">
    <text evidence="2">The sequence shown here is derived from an EMBL/GenBank/DDBJ whole genome shotgun (WGS) entry which is preliminary data.</text>
</comment>
<name>J9E1P3_WUCBA</name>
<protein>
    <submittedName>
        <fullName evidence="2">Uncharacterized protein</fullName>
    </submittedName>
</protein>
<proteinExistence type="predicted"/>
<feature type="compositionally biased region" description="Basic residues" evidence="1">
    <location>
        <begin position="17"/>
        <end position="27"/>
    </location>
</feature>
<reference evidence="3" key="1">
    <citation type="submission" date="2012-08" db="EMBL/GenBank/DDBJ databases">
        <title>The Genome Sequence of Wuchereria bancrofti.</title>
        <authorList>
            <person name="Nutman T.B."/>
            <person name="Fink D.L."/>
            <person name="Russ C."/>
            <person name="Young S."/>
            <person name="Zeng Q."/>
            <person name="Koehrsen M."/>
            <person name="Alvarado L."/>
            <person name="Berlin A."/>
            <person name="Chapman S.B."/>
            <person name="Chen Z."/>
            <person name="Freedman E."/>
            <person name="Gellesch M."/>
            <person name="Goldberg J."/>
            <person name="Griggs A."/>
            <person name="Gujja S."/>
            <person name="Heilman E.R."/>
            <person name="Heiman D."/>
            <person name="Hepburn T."/>
            <person name="Howarth C."/>
            <person name="Jen D."/>
            <person name="Larson L."/>
            <person name="Lewis B."/>
            <person name="Mehta T."/>
            <person name="Park D."/>
            <person name="Pearson M."/>
            <person name="Roberts A."/>
            <person name="Saif S."/>
            <person name="Shea T."/>
            <person name="Shenoy N."/>
            <person name="Sisk P."/>
            <person name="Stolte C."/>
            <person name="Sykes S."/>
            <person name="Walk T."/>
            <person name="White J."/>
            <person name="Yandava C."/>
            <person name="Haas B."/>
            <person name="Henn M.R."/>
            <person name="Nusbaum C."/>
            <person name="Birren B."/>
        </authorList>
    </citation>
    <scope>NUCLEOTIDE SEQUENCE [LARGE SCALE GENOMIC DNA]</scope>
    <source>
        <strain evidence="3">NA</strain>
    </source>
</reference>
<feature type="region of interest" description="Disordered" evidence="1">
    <location>
        <begin position="1"/>
        <end position="35"/>
    </location>
</feature>
<sequence length="57" mass="6702">MQQISKSFNNDSLMERHNHRQRGKLNHSRSSLHTCSQSGHFRFNIIYVVHCIPAHSQ</sequence>